<evidence type="ECO:0000313" key="1">
    <source>
        <dbReference type="EMBL" id="ELP95174.1"/>
    </source>
</evidence>
<dbReference type="OrthoDB" id="29632at2759"/>
<keyword evidence="2" id="KW-1185">Reference proteome</keyword>
<organism evidence="1 2">
    <name type="scientific">Entamoeba invadens IP1</name>
    <dbReference type="NCBI Taxonomy" id="370355"/>
    <lineage>
        <taxon>Eukaryota</taxon>
        <taxon>Amoebozoa</taxon>
        <taxon>Evosea</taxon>
        <taxon>Archamoebae</taxon>
        <taxon>Mastigamoebida</taxon>
        <taxon>Entamoebidae</taxon>
        <taxon>Entamoeba</taxon>
    </lineage>
</organism>
<dbReference type="VEuPathDB" id="AmoebaDB:EIN_429500"/>
<dbReference type="AlphaFoldDB" id="A0A0A1UGU7"/>
<dbReference type="KEGG" id="eiv:EIN_429500"/>
<feature type="non-terminal residue" evidence="1">
    <location>
        <position position="587"/>
    </location>
</feature>
<accession>A0A0A1UGU7</accession>
<reference evidence="1 2" key="1">
    <citation type="submission" date="2012-10" db="EMBL/GenBank/DDBJ databases">
        <authorList>
            <person name="Zafar N."/>
            <person name="Inman J."/>
            <person name="Hall N."/>
            <person name="Lorenzi H."/>
            <person name="Caler E."/>
        </authorList>
    </citation>
    <scope>NUCLEOTIDE SEQUENCE [LARGE SCALE GENOMIC DNA]</scope>
    <source>
        <strain evidence="1 2">IP1</strain>
    </source>
</reference>
<dbReference type="GeneID" id="14894170"/>
<sequence length="587" mass="67140">MSKLEPFYLSSVLLYITHRSVLTTFQAVNKKCNDAIQMLRINPPLFFFRLPFIFNFFPNLSTLRGNLIEFQNSISKEQLTQISWIESTVIIPFNLINTSLYNKITEIRLSPVCALECYKLMNLRRLFIFCEAENTLLLTKLPQHSVLKRIGIYHESPLTEFESNNFIQNAKRLLNVEFVLNTKSNCKHLVFLKNVTTINNFEPTINTDRQCESPVTKVDLHLDVLDEYSAKYFISPGVIRMTVDITRNCLDYLNISSFVLKELKISVKTGRHWCLCLPSSLVVLTIKGGTFWLTNLKRLDRLKDVDLDTELTPPKAQKGVKSVCLPLSVENCCIKSIFGNSKFGNVDQNLVLRKCNVTGCVDFLDCSKCSLLTHLTVYTTAQQFTLTVPKLIKNVSVISKNGRIVMKNSRILNTMSVLHVEGNFEFLDLTNLYSVESLVLISSAKATQIKFPKYPKNLVECYFHRPLDAVVESLINSRSLSLKGNFNVKKLWISMSSSESPVIEIPHLKEIVLFYTLFECIGYDSINNRCKFMSTEDKCCFTIPITLNITQHTLIKISVVSKTKWFTISNPTSPVVKHTTHLRNNRN</sequence>
<name>A0A0A1UGU7_ENTIV</name>
<dbReference type="OMA" id="FCEAENT"/>
<gene>
    <name evidence="1" type="ORF">EIN_429500</name>
</gene>
<protein>
    <submittedName>
        <fullName evidence="1">Uncharacterized protein</fullName>
    </submittedName>
</protein>
<evidence type="ECO:0000313" key="2">
    <source>
        <dbReference type="Proteomes" id="UP000014680"/>
    </source>
</evidence>
<dbReference type="Proteomes" id="UP000014680">
    <property type="component" value="Unassembled WGS sequence"/>
</dbReference>
<dbReference type="RefSeq" id="XP_004261945.1">
    <property type="nucleotide sequence ID" value="XM_004261897.1"/>
</dbReference>
<dbReference type="EMBL" id="KB206168">
    <property type="protein sequence ID" value="ELP95174.1"/>
    <property type="molecule type" value="Genomic_DNA"/>
</dbReference>
<proteinExistence type="predicted"/>